<proteinExistence type="predicted"/>
<evidence type="ECO:0000256" key="5">
    <source>
        <dbReference type="SAM" id="Phobius"/>
    </source>
</evidence>
<evidence type="ECO:0000256" key="3">
    <source>
        <dbReference type="ARBA" id="ARBA00023004"/>
    </source>
</evidence>
<evidence type="ECO:0000313" key="8">
    <source>
        <dbReference type="Proteomes" id="UP000177152"/>
    </source>
</evidence>
<dbReference type="SUPFAM" id="SSF46626">
    <property type="entry name" value="Cytochrome c"/>
    <property type="match status" value="1"/>
</dbReference>
<dbReference type="GO" id="GO:0020037">
    <property type="term" value="F:heme binding"/>
    <property type="evidence" value="ECO:0007669"/>
    <property type="project" value="InterPro"/>
</dbReference>
<dbReference type="AlphaFoldDB" id="A0A1G2K210"/>
<evidence type="ECO:0000313" key="7">
    <source>
        <dbReference type="EMBL" id="OGZ93425.1"/>
    </source>
</evidence>
<gene>
    <name evidence="7" type="ORF">A2633_01735</name>
</gene>
<sequence length="169" mass="18706">MLLPNLLDSPSLKRYSFECDKNSFLKRKIPMNSQRKTLRVFLSFVAYPFFLVAFVFLAIFASGCSKGNSDGIASPTGQSNSAVTPSVEKGEQLFKAECQPCHGPDGKKSMPGMTKDAVDLSSKRIQNKSDPELKKIIREGRKGSSIMVGHPWLTSDEIDSLVLYLRALK</sequence>
<feature type="domain" description="Cytochrome c" evidence="6">
    <location>
        <begin position="85"/>
        <end position="169"/>
    </location>
</feature>
<accession>A0A1G2K210</accession>
<dbReference type="GO" id="GO:0009055">
    <property type="term" value="F:electron transfer activity"/>
    <property type="evidence" value="ECO:0007669"/>
    <property type="project" value="InterPro"/>
</dbReference>
<keyword evidence="1 4" id="KW-0349">Heme</keyword>
<reference evidence="7 8" key="1">
    <citation type="journal article" date="2016" name="Nat. Commun.">
        <title>Thousands of microbial genomes shed light on interconnected biogeochemical processes in an aquifer system.</title>
        <authorList>
            <person name="Anantharaman K."/>
            <person name="Brown C.T."/>
            <person name="Hug L.A."/>
            <person name="Sharon I."/>
            <person name="Castelle C.J."/>
            <person name="Probst A.J."/>
            <person name="Thomas B.C."/>
            <person name="Singh A."/>
            <person name="Wilkins M.J."/>
            <person name="Karaoz U."/>
            <person name="Brodie E.L."/>
            <person name="Williams K.H."/>
            <person name="Hubbard S.S."/>
            <person name="Banfield J.F."/>
        </authorList>
    </citation>
    <scope>NUCLEOTIDE SEQUENCE [LARGE SCALE GENOMIC DNA]</scope>
</reference>
<dbReference type="Gene3D" id="1.10.760.10">
    <property type="entry name" value="Cytochrome c-like domain"/>
    <property type="match status" value="1"/>
</dbReference>
<keyword evidence="2 4" id="KW-0479">Metal-binding</keyword>
<name>A0A1G2K210_9BACT</name>
<dbReference type="InterPro" id="IPR009056">
    <property type="entry name" value="Cyt_c-like_dom"/>
</dbReference>
<dbReference type="PROSITE" id="PS51007">
    <property type="entry name" value="CYTC"/>
    <property type="match status" value="1"/>
</dbReference>
<dbReference type="GO" id="GO:0046872">
    <property type="term" value="F:metal ion binding"/>
    <property type="evidence" value="ECO:0007669"/>
    <property type="project" value="UniProtKB-KW"/>
</dbReference>
<dbReference type="EMBL" id="MHQC01000059">
    <property type="protein sequence ID" value="OGZ93425.1"/>
    <property type="molecule type" value="Genomic_DNA"/>
</dbReference>
<dbReference type="InterPro" id="IPR036909">
    <property type="entry name" value="Cyt_c-like_dom_sf"/>
</dbReference>
<keyword evidence="3 4" id="KW-0408">Iron</keyword>
<keyword evidence="5" id="KW-0472">Membrane</keyword>
<dbReference type="Pfam" id="PF00034">
    <property type="entry name" value="Cytochrom_C"/>
    <property type="match status" value="1"/>
</dbReference>
<evidence type="ECO:0000256" key="1">
    <source>
        <dbReference type="ARBA" id="ARBA00022617"/>
    </source>
</evidence>
<organism evidence="7 8">
    <name type="scientific">Candidatus Sungbacteria bacterium RIFCSPHIGHO2_01_FULL_47_32</name>
    <dbReference type="NCBI Taxonomy" id="1802264"/>
    <lineage>
        <taxon>Bacteria</taxon>
        <taxon>Candidatus Sungiibacteriota</taxon>
    </lineage>
</organism>
<evidence type="ECO:0000256" key="2">
    <source>
        <dbReference type="ARBA" id="ARBA00022723"/>
    </source>
</evidence>
<keyword evidence="5" id="KW-0812">Transmembrane</keyword>
<protein>
    <recommendedName>
        <fullName evidence="6">Cytochrome c domain-containing protein</fullName>
    </recommendedName>
</protein>
<comment type="caution">
    <text evidence="7">The sequence shown here is derived from an EMBL/GenBank/DDBJ whole genome shotgun (WGS) entry which is preliminary data.</text>
</comment>
<evidence type="ECO:0000256" key="4">
    <source>
        <dbReference type="PROSITE-ProRule" id="PRU00433"/>
    </source>
</evidence>
<evidence type="ECO:0000259" key="6">
    <source>
        <dbReference type="PROSITE" id="PS51007"/>
    </source>
</evidence>
<dbReference type="Proteomes" id="UP000177152">
    <property type="component" value="Unassembled WGS sequence"/>
</dbReference>
<keyword evidence="5" id="KW-1133">Transmembrane helix</keyword>
<feature type="transmembrane region" description="Helical" evidence="5">
    <location>
        <begin position="37"/>
        <end position="60"/>
    </location>
</feature>